<name>A0A4C2A949_EUMVA</name>
<proteinExistence type="predicted"/>
<protein>
    <submittedName>
        <fullName evidence="1">Uncharacterized protein</fullName>
    </submittedName>
</protein>
<comment type="caution">
    <text evidence="1">The sequence shown here is derived from an EMBL/GenBank/DDBJ whole genome shotgun (WGS) entry which is preliminary data.</text>
</comment>
<sequence>MLEVPRDSWLYTEEDSCEIPLAIQNRLRRRLYRRQNKSRAQEADSRQTHAGPCLHFNDSKMRTVNLVERIEFRCFDEITTLQPLATARISIDNASDKAARSEPASPAPPSRAVTPLAINIRIGFLYFARIQFHNSRSTEKLHGVVVVANQMDGGVELTLLCDDVFTLGGHRAFGHDYASVLVLYRSRRIHLRFTIIITHNIMSDLRSRSRSIDRRKRVWMGTKWIARVMEGLLPLHLISRIQGEQFNYGSTINPRRGADIDNSSDSFFTGMYVVYDA</sequence>
<organism evidence="1 2">
    <name type="scientific">Eumeta variegata</name>
    <name type="common">Bagworm moth</name>
    <name type="synonym">Eumeta japonica</name>
    <dbReference type="NCBI Taxonomy" id="151549"/>
    <lineage>
        <taxon>Eukaryota</taxon>
        <taxon>Metazoa</taxon>
        <taxon>Ecdysozoa</taxon>
        <taxon>Arthropoda</taxon>
        <taxon>Hexapoda</taxon>
        <taxon>Insecta</taxon>
        <taxon>Pterygota</taxon>
        <taxon>Neoptera</taxon>
        <taxon>Endopterygota</taxon>
        <taxon>Lepidoptera</taxon>
        <taxon>Glossata</taxon>
        <taxon>Ditrysia</taxon>
        <taxon>Tineoidea</taxon>
        <taxon>Psychidae</taxon>
        <taxon>Oiketicinae</taxon>
        <taxon>Eumeta</taxon>
    </lineage>
</organism>
<keyword evidence="2" id="KW-1185">Reference proteome</keyword>
<accession>A0A4C2A949</accession>
<evidence type="ECO:0000313" key="1">
    <source>
        <dbReference type="EMBL" id="GBP96332.1"/>
    </source>
</evidence>
<dbReference type="Proteomes" id="UP000299102">
    <property type="component" value="Unassembled WGS sequence"/>
</dbReference>
<reference evidence="1 2" key="1">
    <citation type="journal article" date="2019" name="Commun. Biol.">
        <title>The bagworm genome reveals a unique fibroin gene that provides high tensile strength.</title>
        <authorList>
            <person name="Kono N."/>
            <person name="Nakamura H."/>
            <person name="Ohtoshi R."/>
            <person name="Tomita M."/>
            <person name="Numata K."/>
            <person name="Arakawa K."/>
        </authorList>
    </citation>
    <scope>NUCLEOTIDE SEQUENCE [LARGE SCALE GENOMIC DNA]</scope>
</reference>
<dbReference type="EMBL" id="BGZK01002769">
    <property type="protein sequence ID" value="GBP96332.1"/>
    <property type="molecule type" value="Genomic_DNA"/>
</dbReference>
<gene>
    <name evidence="1" type="ORF">EVAR_68486_1</name>
</gene>
<evidence type="ECO:0000313" key="2">
    <source>
        <dbReference type="Proteomes" id="UP000299102"/>
    </source>
</evidence>
<dbReference type="AlphaFoldDB" id="A0A4C2A949"/>